<dbReference type="InterPro" id="IPR003165">
    <property type="entry name" value="Piwi"/>
</dbReference>
<dbReference type="InterPro" id="IPR012337">
    <property type="entry name" value="RNaseH-like_sf"/>
</dbReference>
<evidence type="ECO:0000256" key="1">
    <source>
        <dbReference type="SAM" id="MobiDB-lite"/>
    </source>
</evidence>
<sequence>MPRKGKKKKQKTSSSTKTAASEKLQQQTLEELQKKVTESPSKVQPQDQLQQAVASTSQQKVFTSPPLQGIWAIRQQKLLASQSPPEGQLQKASHDISIAGSSKQVQTSKLESTNFQLKLTDKISFTQFILHHNMIPNRVHPEKGGLIGQKNKVMTNMYKIIFHDASIITAIHYDVTIKPMSLVSEKDESKKKEFELPKALCRNIFEQCRKKHFYDRYPAYDGKKKVFSAKNLPFGNSMMDVFKYRNVYGKSSQYQIILKKMGNIDLSWIKNFKPGLTNIDQTALQILDTIICHATQSRFVNVEEEIFWNMNTNESLSAGVIIGRGAIMSSVLGWKPYLNIEVSYKGFIKEQPVLTCISEIINIDEDKLDRKDVLNYRTKIQNYLQGFKIIYEIPQMNFEPFKQVYDVITLSEQNSFSQFTQTLGDITQIRTIREHLWNSERYDVEKPGWPTLHVGSRADGNKLLLPIELCSIMPNQLKKLSKDELIEMEKKTTVNASIYKQKIDETFRGIQVNNSLVMEKEFHISVNKGMEVIPARILPAPELKYAEIKAKVEKGTWSVKPLIKAKNLERNAWTVVNLSGKSNINLEMQKFIKILQTTAKKLGMTIDQPVTPFANYRVDKLNDITQYFRDNKELNLIIVIISNHEDGIYGNVKKISEMEVGVLTQCIKVQTMNKIILSKQLVLVKDLLLKINAKLNGTNHVFDKMPSCLNGQHSCMLVGAKVLHPVSDSTNFPSIAAVAASTDKLAVQYNTALRLQQPNEEIILDLKQIILLQLEIYMQQTKCLPDRIIYYRDEVNKEQLLQVMSYELNAIKKAVFDFTRGGDIEITCLIVKKKHNVRIFPTNSEDVIDNKTNNVKVGTVIDTHITHPNHIDFYLVSHTSNQGTVRPTNYKCIYNQSNFTEDELEELTYYLCYIYSRCVKSVKCPAPTYYAHLAAYRGKTLIRANKDFELSNLEQEQKDFIIKMEKSPMYFI</sequence>
<dbReference type="InterPro" id="IPR032474">
    <property type="entry name" value="Argonaute_N"/>
</dbReference>
<keyword evidence="4" id="KW-1185">Reference proteome</keyword>
<reference evidence="3 4" key="1">
    <citation type="submission" date="2023-03" db="EMBL/GenBank/DDBJ databases">
        <title>High recombination rates correlate with genetic variation in Cardiocondyla obscurior ants.</title>
        <authorList>
            <person name="Errbii M."/>
        </authorList>
    </citation>
    <scope>NUCLEOTIDE SEQUENCE [LARGE SCALE GENOMIC DNA]</scope>
    <source>
        <strain evidence="3">Alpha-2009</strain>
        <tissue evidence="3">Whole body</tissue>
    </source>
</reference>
<protein>
    <recommendedName>
        <fullName evidence="2">Piwi domain-containing protein</fullName>
    </recommendedName>
</protein>
<dbReference type="AlphaFoldDB" id="A0AAW2FRF3"/>
<feature type="compositionally biased region" description="Low complexity" evidence="1">
    <location>
        <begin position="12"/>
        <end position="27"/>
    </location>
</feature>
<comment type="caution">
    <text evidence="3">The sequence shown here is derived from an EMBL/GenBank/DDBJ whole genome shotgun (WGS) entry which is preliminary data.</text>
</comment>
<dbReference type="Gene3D" id="2.170.260.10">
    <property type="entry name" value="paz domain"/>
    <property type="match status" value="1"/>
</dbReference>
<dbReference type="Gene3D" id="3.30.420.10">
    <property type="entry name" value="Ribonuclease H-like superfamily/Ribonuclease H"/>
    <property type="match status" value="1"/>
</dbReference>
<proteinExistence type="predicted"/>
<feature type="domain" description="Piwi" evidence="2">
    <location>
        <begin position="636"/>
        <end position="943"/>
    </location>
</feature>
<dbReference type="SUPFAM" id="SSF101690">
    <property type="entry name" value="PAZ domain"/>
    <property type="match status" value="1"/>
</dbReference>
<feature type="region of interest" description="Disordered" evidence="1">
    <location>
        <begin position="1"/>
        <end position="27"/>
    </location>
</feature>
<dbReference type="Pfam" id="PF16488">
    <property type="entry name" value="ArgoL2"/>
    <property type="match status" value="1"/>
</dbReference>
<dbReference type="PANTHER" id="PTHR22891">
    <property type="entry name" value="EUKARYOTIC TRANSLATION INITIATION FACTOR 2C"/>
    <property type="match status" value="1"/>
</dbReference>
<dbReference type="SUPFAM" id="SSF53098">
    <property type="entry name" value="Ribonuclease H-like"/>
    <property type="match status" value="1"/>
</dbReference>
<evidence type="ECO:0000313" key="4">
    <source>
        <dbReference type="Proteomes" id="UP001430953"/>
    </source>
</evidence>
<dbReference type="Proteomes" id="UP001430953">
    <property type="component" value="Unassembled WGS sequence"/>
</dbReference>
<dbReference type="Pfam" id="PF02171">
    <property type="entry name" value="Piwi"/>
    <property type="match status" value="1"/>
</dbReference>
<dbReference type="EMBL" id="JADYXP020000008">
    <property type="protein sequence ID" value="KAL0117785.1"/>
    <property type="molecule type" value="Genomic_DNA"/>
</dbReference>
<dbReference type="Gene3D" id="3.40.50.2300">
    <property type="match status" value="1"/>
</dbReference>
<name>A0AAW2FRF3_9HYME</name>
<dbReference type="SMART" id="SM00950">
    <property type="entry name" value="Piwi"/>
    <property type="match status" value="1"/>
</dbReference>
<dbReference type="PROSITE" id="PS50822">
    <property type="entry name" value="PIWI"/>
    <property type="match status" value="1"/>
</dbReference>
<dbReference type="InterPro" id="IPR036397">
    <property type="entry name" value="RNaseH_sf"/>
</dbReference>
<dbReference type="InterPro" id="IPR036085">
    <property type="entry name" value="PAZ_dom_sf"/>
</dbReference>
<evidence type="ECO:0000313" key="3">
    <source>
        <dbReference type="EMBL" id="KAL0117785.1"/>
    </source>
</evidence>
<dbReference type="Pfam" id="PF16486">
    <property type="entry name" value="ArgoN"/>
    <property type="match status" value="1"/>
</dbReference>
<accession>A0AAW2FRF3</accession>
<dbReference type="InterPro" id="IPR032472">
    <property type="entry name" value="ArgoL2"/>
</dbReference>
<organism evidence="3 4">
    <name type="scientific">Cardiocondyla obscurior</name>
    <dbReference type="NCBI Taxonomy" id="286306"/>
    <lineage>
        <taxon>Eukaryota</taxon>
        <taxon>Metazoa</taxon>
        <taxon>Ecdysozoa</taxon>
        <taxon>Arthropoda</taxon>
        <taxon>Hexapoda</taxon>
        <taxon>Insecta</taxon>
        <taxon>Pterygota</taxon>
        <taxon>Neoptera</taxon>
        <taxon>Endopterygota</taxon>
        <taxon>Hymenoptera</taxon>
        <taxon>Apocrita</taxon>
        <taxon>Aculeata</taxon>
        <taxon>Formicoidea</taxon>
        <taxon>Formicidae</taxon>
        <taxon>Myrmicinae</taxon>
        <taxon>Cardiocondyla</taxon>
    </lineage>
</organism>
<evidence type="ECO:0000259" key="2">
    <source>
        <dbReference type="PROSITE" id="PS50822"/>
    </source>
</evidence>
<feature type="compositionally biased region" description="Basic residues" evidence="1">
    <location>
        <begin position="1"/>
        <end position="11"/>
    </location>
</feature>
<dbReference type="GO" id="GO:0003676">
    <property type="term" value="F:nucleic acid binding"/>
    <property type="evidence" value="ECO:0007669"/>
    <property type="project" value="InterPro"/>
</dbReference>
<gene>
    <name evidence="3" type="ORF">PUN28_008880</name>
</gene>